<accession>A0A7S1JQ05</accession>
<evidence type="ECO:0000313" key="2">
    <source>
        <dbReference type="EMBL" id="CAD9050818.1"/>
    </source>
</evidence>
<reference evidence="2" key="1">
    <citation type="submission" date="2021-01" db="EMBL/GenBank/DDBJ databases">
        <authorList>
            <person name="Corre E."/>
            <person name="Pelletier E."/>
            <person name="Niang G."/>
            <person name="Scheremetjew M."/>
            <person name="Finn R."/>
            <person name="Kale V."/>
            <person name="Holt S."/>
            <person name="Cochrane G."/>
            <person name="Meng A."/>
            <person name="Brown T."/>
            <person name="Cohen L."/>
        </authorList>
    </citation>
    <scope>NUCLEOTIDE SEQUENCE</scope>
    <source>
        <strain evidence="2">CCMP3346</strain>
    </source>
</reference>
<dbReference type="EMBL" id="HBGB01010359">
    <property type="protein sequence ID" value="CAD9050818.1"/>
    <property type="molecule type" value="Transcribed_RNA"/>
</dbReference>
<evidence type="ECO:0000256" key="1">
    <source>
        <dbReference type="SAM" id="MobiDB-lite"/>
    </source>
</evidence>
<gene>
    <name evidence="2" type="ORF">VBRA1451_LOCUS5880</name>
</gene>
<feature type="region of interest" description="Disordered" evidence="1">
    <location>
        <begin position="119"/>
        <end position="149"/>
    </location>
</feature>
<proteinExistence type="predicted"/>
<organism evidence="2">
    <name type="scientific">Vitrella brassicaformis</name>
    <dbReference type="NCBI Taxonomy" id="1169539"/>
    <lineage>
        <taxon>Eukaryota</taxon>
        <taxon>Sar</taxon>
        <taxon>Alveolata</taxon>
        <taxon>Colpodellida</taxon>
        <taxon>Vitrellaceae</taxon>
        <taxon>Vitrella</taxon>
    </lineage>
</organism>
<protein>
    <submittedName>
        <fullName evidence="2">Uncharacterized protein</fullName>
    </submittedName>
</protein>
<feature type="compositionally biased region" description="Acidic residues" evidence="1">
    <location>
        <begin position="140"/>
        <end position="149"/>
    </location>
</feature>
<sequence length="375" mass="41429">MKLSAAFISTAFSALPESPAFLMQPFPCPVLPPHHVHSRCLPPRRRTSATLPLLSTALSARKKATDWDEASWADLMDETTTKLQDEPDDDDAGESGATVDVHDLLAHLEEQKAIRHLARQHVQAQPQANVRRKRGVPGQSDDDTDGDEEDWAEISPLDLESLGLAELPVGDGESPISLQVQPKMAKKGDEKLMMDLPAEFSRIVDVSKRLRAVGKSVRMRVQAKPEECNALAQRLKFGGLGQLSANLTLTRTRRNRIRVEGSLTADVLRCCYVTEEPLSSTEQHTFETIIAVRGEEDDRVRRKGPKKRVIDPVAAAIEAEREDMPDSDEDDWDDEITDGRLDVGEIVTQYMALLVPPRVVSPDAPDLGGLTINLT</sequence>
<dbReference type="AlphaFoldDB" id="A0A7S1JQ05"/>
<name>A0A7S1JQ05_9ALVE</name>